<gene>
    <name evidence="2" type="ORF">QQ91_0014040</name>
</gene>
<dbReference type="RefSeq" id="WP_166275620.1">
    <property type="nucleotide sequence ID" value="NZ_JTHE03000079.1"/>
</dbReference>
<feature type="region of interest" description="Disordered" evidence="1">
    <location>
        <begin position="124"/>
        <end position="184"/>
    </location>
</feature>
<dbReference type="AlphaFoldDB" id="A0ABD4T5S0"/>
<organism evidence="2 3">
    <name type="scientific">Lyngbya confervoides BDU141951</name>
    <dbReference type="NCBI Taxonomy" id="1574623"/>
    <lineage>
        <taxon>Bacteria</taxon>
        <taxon>Bacillati</taxon>
        <taxon>Cyanobacteriota</taxon>
        <taxon>Cyanophyceae</taxon>
        <taxon>Oscillatoriophycideae</taxon>
        <taxon>Oscillatoriales</taxon>
        <taxon>Microcoleaceae</taxon>
        <taxon>Lyngbya</taxon>
    </lineage>
</organism>
<protein>
    <submittedName>
        <fullName evidence="2">Uncharacterized protein</fullName>
    </submittedName>
</protein>
<accession>A0ABD4T5S0</accession>
<dbReference type="EMBL" id="JTHE03000079">
    <property type="protein sequence ID" value="MCM1983939.1"/>
    <property type="molecule type" value="Genomic_DNA"/>
</dbReference>
<comment type="caution">
    <text evidence="2">The sequence shown here is derived from an EMBL/GenBank/DDBJ whole genome shotgun (WGS) entry which is preliminary data.</text>
</comment>
<dbReference type="Proteomes" id="UP000031561">
    <property type="component" value="Unassembled WGS sequence"/>
</dbReference>
<keyword evidence="3" id="KW-1185">Reference proteome</keyword>
<evidence type="ECO:0000256" key="1">
    <source>
        <dbReference type="SAM" id="MobiDB-lite"/>
    </source>
</evidence>
<name>A0ABD4T5S0_9CYAN</name>
<proteinExistence type="predicted"/>
<evidence type="ECO:0000313" key="2">
    <source>
        <dbReference type="EMBL" id="MCM1983939.1"/>
    </source>
</evidence>
<feature type="compositionally biased region" description="Low complexity" evidence="1">
    <location>
        <begin position="153"/>
        <end position="164"/>
    </location>
</feature>
<reference evidence="2 3" key="1">
    <citation type="journal article" date="2015" name="Genome Announc.">
        <title>Draft Genome Sequence of Filamentous Marine Cyanobacterium Lyngbya confervoides Strain BDU141951.</title>
        <authorList>
            <person name="Chandrababunaidu M.M."/>
            <person name="Sen D."/>
            <person name="Tripathy S."/>
        </authorList>
    </citation>
    <scope>NUCLEOTIDE SEQUENCE [LARGE SCALE GENOMIC DNA]</scope>
    <source>
        <strain evidence="2 3">BDU141951</strain>
    </source>
</reference>
<sequence length="184" mass="19598">MSSPLENQAKVWVQTLSSQQTLSAYQAVLESLLATLRALWEALKVTWDILKETGKLLWLVLCLGLVAFDWIWDGGSQLVSKTKAITKQASNPSSEHYFADASKALLEASKSSAVKAVAQAREQLGLPQQDRPARPDPQPGSAAVAVDRVKSVKSSAAPEPAADPQEAKADSTKDSATSPEAADA</sequence>
<evidence type="ECO:0000313" key="3">
    <source>
        <dbReference type="Proteomes" id="UP000031561"/>
    </source>
</evidence>